<dbReference type="OrthoDB" id="9815923at2"/>
<reference evidence="2 3" key="1">
    <citation type="submission" date="2017-04" db="EMBL/GenBank/DDBJ databases">
        <authorList>
            <person name="Afonso C.L."/>
            <person name="Miller P.J."/>
            <person name="Scott M.A."/>
            <person name="Spackman E."/>
            <person name="Goraichik I."/>
            <person name="Dimitrov K.M."/>
            <person name="Suarez D.L."/>
            <person name="Swayne D.E."/>
        </authorList>
    </citation>
    <scope>NUCLEOTIDE SEQUENCE [LARGE SCALE GENOMIC DNA]</scope>
    <source>
        <strain evidence="2 3">DSM 12555</strain>
    </source>
</reference>
<proteinExistence type="predicted"/>
<keyword evidence="3" id="KW-1185">Reference proteome</keyword>
<dbReference type="SUPFAM" id="SSF48452">
    <property type="entry name" value="TPR-like"/>
    <property type="match status" value="1"/>
</dbReference>
<evidence type="ECO:0000259" key="1">
    <source>
        <dbReference type="Pfam" id="PF00535"/>
    </source>
</evidence>
<dbReference type="InterPro" id="IPR001173">
    <property type="entry name" value="Glyco_trans_2-like"/>
</dbReference>
<dbReference type="EMBL" id="FWXH01000004">
    <property type="protein sequence ID" value="SMC22702.1"/>
    <property type="molecule type" value="Genomic_DNA"/>
</dbReference>
<protein>
    <recommendedName>
        <fullName evidence="1">Glycosyltransferase 2-like domain-containing protein</fullName>
    </recommendedName>
</protein>
<feature type="domain" description="Glycosyltransferase 2-like" evidence="1">
    <location>
        <begin position="9"/>
        <end position="95"/>
    </location>
</feature>
<dbReference type="SUPFAM" id="SSF53448">
    <property type="entry name" value="Nucleotide-diphospho-sugar transferases"/>
    <property type="match status" value="1"/>
</dbReference>
<organism evidence="2 3">
    <name type="scientific">Clostridium acidisoli DSM 12555</name>
    <dbReference type="NCBI Taxonomy" id="1121291"/>
    <lineage>
        <taxon>Bacteria</taxon>
        <taxon>Bacillati</taxon>
        <taxon>Bacillota</taxon>
        <taxon>Clostridia</taxon>
        <taxon>Eubacteriales</taxon>
        <taxon>Clostridiaceae</taxon>
        <taxon>Clostridium</taxon>
    </lineage>
</organism>
<accession>A0A1W1XFY6</accession>
<gene>
    <name evidence="2" type="ORF">SAMN02745134_01694</name>
</gene>
<dbReference type="SMART" id="SM00028">
    <property type="entry name" value="TPR"/>
    <property type="match status" value="4"/>
</dbReference>
<dbReference type="Pfam" id="PF00535">
    <property type="entry name" value="Glycos_transf_2"/>
    <property type="match status" value="1"/>
</dbReference>
<dbReference type="Gene3D" id="1.25.40.10">
    <property type="entry name" value="Tetratricopeptide repeat domain"/>
    <property type="match status" value="1"/>
</dbReference>
<dbReference type="RefSeq" id="WP_084115175.1">
    <property type="nucleotide sequence ID" value="NZ_FWXH01000004.1"/>
</dbReference>
<sequence>MSKYKICVYAICKNEIQFVDRWMKSMSEADIIVVTDTGSNDGTVEKLRENGAIVYINEVKPWRFDVARNISLDHVPKDIDICVCTDLDEIFETGWRKCLEDSWMPGTKMASYLYNWSLKEDGTPDIQFNYFKVHCRYGYKWCYPIHECLKYMGTPPEKVVFANGMVLNHYPDNNKPRTSYLPLLEMAASELPEDDRVNYYLGREYMYSGMWKKCIDTLKRHLSLKSSVWKEERCASMRWIAKSYFQLSNYTESYIWYFRAISECSHMRDPYIECAKIAYALENWEMVFYMVQQALKIEKKSSTYVNMGYCWDYTPYDLEAISCYWLGMYEKSLNCAKKALSFSPNDTRLINNLSIIESKFINKL</sequence>
<dbReference type="STRING" id="1121291.SAMN02745134_01694"/>
<dbReference type="InterPro" id="IPR011990">
    <property type="entry name" value="TPR-like_helical_dom_sf"/>
</dbReference>
<dbReference type="InterPro" id="IPR019734">
    <property type="entry name" value="TPR_rpt"/>
</dbReference>
<dbReference type="InterPro" id="IPR029044">
    <property type="entry name" value="Nucleotide-diphossugar_trans"/>
</dbReference>
<evidence type="ECO:0000313" key="3">
    <source>
        <dbReference type="Proteomes" id="UP000192468"/>
    </source>
</evidence>
<dbReference type="AlphaFoldDB" id="A0A1W1XFY6"/>
<dbReference type="Proteomes" id="UP000192468">
    <property type="component" value="Unassembled WGS sequence"/>
</dbReference>
<evidence type="ECO:0000313" key="2">
    <source>
        <dbReference type="EMBL" id="SMC22702.1"/>
    </source>
</evidence>
<name>A0A1W1XFY6_9CLOT</name>